<feature type="compositionally biased region" description="Polar residues" evidence="1">
    <location>
        <begin position="128"/>
        <end position="141"/>
    </location>
</feature>
<protein>
    <submittedName>
        <fullName evidence="2">Uncharacterized protein</fullName>
    </submittedName>
</protein>
<evidence type="ECO:0000313" key="3">
    <source>
        <dbReference type="Proteomes" id="UP000198211"/>
    </source>
</evidence>
<comment type="caution">
    <text evidence="2">The sequence shown here is derived from an EMBL/GenBank/DDBJ whole genome shotgun (WGS) entry which is preliminary data.</text>
</comment>
<evidence type="ECO:0000256" key="1">
    <source>
        <dbReference type="SAM" id="MobiDB-lite"/>
    </source>
</evidence>
<dbReference type="AlphaFoldDB" id="A0A225UWV1"/>
<dbReference type="EMBL" id="NBNE01011304">
    <property type="protein sequence ID" value="OWY96719.1"/>
    <property type="molecule type" value="Genomic_DNA"/>
</dbReference>
<evidence type="ECO:0000313" key="2">
    <source>
        <dbReference type="EMBL" id="OWY96719.1"/>
    </source>
</evidence>
<feature type="region of interest" description="Disordered" evidence="1">
    <location>
        <begin position="128"/>
        <end position="149"/>
    </location>
</feature>
<sequence>MFCRPQNLCEIVLPPYNTIPERWMRGCPLNAIAVGHVWAGDVTHHIIRRSDRVKTLQEDDKYSKARTIMEHIVTVLSVQSIPTLRAAMGFLDGFARALHEGNFADFAVGFTPDELDVIKLESKPAANLSSVGEATPSNSKSSYKKYGRQKAPQSALQSHVVSSECICAEGEEKAGNSFRFPPPPKSSGLTRKQERQIIRANKIRTARLEAKKLAEKENFGNIRGH</sequence>
<dbReference type="OrthoDB" id="10306110at2759"/>
<organism evidence="2 3">
    <name type="scientific">Phytophthora megakarya</name>
    <dbReference type="NCBI Taxonomy" id="4795"/>
    <lineage>
        <taxon>Eukaryota</taxon>
        <taxon>Sar</taxon>
        <taxon>Stramenopiles</taxon>
        <taxon>Oomycota</taxon>
        <taxon>Peronosporomycetes</taxon>
        <taxon>Peronosporales</taxon>
        <taxon>Peronosporaceae</taxon>
        <taxon>Phytophthora</taxon>
    </lineage>
</organism>
<name>A0A225UWV1_9STRA</name>
<feature type="region of interest" description="Disordered" evidence="1">
    <location>
        <begin position="174"/>
        <end position="193"/>
    </location>
</feature>
<keyword evidence="3" id="KW-1185">Reference proteome</keyword>
<proteinExistence type="predicted"/>
<gene>
    <name evidence="2" type="ORF">PHMEG_00032944</name>
</gene>
<accession>A0A225UWV1</accession>
<reference evidence="3" key="1">
    <citation type="submission" date="2017-03" db="EMBL/GenBank/DDBJ databases">
        <title>Phytopthora megakarya and P. palmivora, two closely related causual agents of cacao black pod achieved similar genome size and gene model numbers by different mechanisms.</title>
        <authorList>
            <person name="Ali S."/>
            <person name="Shao J."/>
            <person name="Larry D.J."/>
            <person name="Kronmiller B."/>
            <person name="Shen D."/>
            <person name="Strem M.D."/>
            <person name="Melnick R.L."/>
            <person name="Guiltinan M.J."/>
            <person name="Tyler B.M."/>
            <person name="Meinhardt L.W."/>
            <person name="Bailey B.A."/>
        </authorList>
    </citation>
    <scope>NUCLEOTIDE SEQUENCE [LARGE SCALE GENOMIC DNA]</scope>
    <source>
        <strain evidence="3">zdho120</strain>
    </source>
</reference>
<dbReference type="Proteomes" id="UP000198211">
    <property type="component" value="Unassembled WGS sequence"/>
</dbReference>